<dbReference type="Proteomes" id="UP000254848">
    <property type="component" value="Unassembled WGS sequence"/>
</dbReference>
<evidence type="ECO:0000259" key="11">
    <source>
        <dbReference type="Pfam" id="PF26002"/>
    </source>
</evidence>
<keyword evidence="4 9" id="KW-1003">Cell membrane</keyword>
<evidence type="ECO:0000256" key="9">
    <source>
        <dbReference type="RuleBase" id="RU365093"/>
    </source>
</evidence>
<keyword evidence="13" id="KW-1185">Reference proteome</keyword>
<feature type="coiled-coil region" evidence="10">
    <location>
        <begin position="224"/>
        <end position="251"/>
    </location>
</feature>
<protein>
    <recommendedName>
        <fullName evidence="9">Membrane fusion protein (MFP) family protein</fullName>
    </recommendedName>
</protein>
<dbReference type="PRINTS" id="PR01490">
    <property type="entry name" value="RTXTOXIND"/>
</dbReference>
<comment type="similarity">
    <text evidence="2 9">Belongs to the membrane fusion protein (MFP) (TC 8.A.1) family.</text>
</comment>
<dbReference type="PANTHER" id="PTHR30386:SF26">
    <property type="entry name" value="TRANSPORT PROTEIN COMB"/>
    <property type="match status" value="1"/>
</dbReference>
<comment type="caution">
    <text evidence="12">The sequence shown here is derived from an EMBL/GenBank/DDBJ whole genome shotgun (WGS) entry which is preliminary data.</text>
</comment>
<keyword evidence="5 9" id="KW-0997">Cell inner membrane</keyword>
<feature type="transmembrane region" description="Helical" evidence="9">
    <location>
        <begin position="37"/>
        <end position="55"/>
    </location>
</feature>
<dbReference type="GO" id="GO:0015031">
    <property type="term" value="P:protein transport"/>
    <property type="evidence" value="ECO:0007669"/>
    <property type="project" value="InterPro"/>
</dbReference>
<dbReference type="EMBL" id="QRAP01000010">
    <property type="protein sequence ID" value="RDK86788.1"/>
    <property type="molecule type" value="Genomic_DNA"/>
</dbReference>
<dbReference type="RefSeq" id="WP_115459928.1">
    <property type="nucleotide sequence ID" value="NZ_QRAP01000010.1"/>
</dbReference>
<organism evidence="12 13">
    <name type="scientific">Enterobacillus tribolii</name>
    <dbReference type="NCBI Taxonomy" id="1487935"/>
    <lineage>
        <taxon>Bacteria</taxon>
        <taxon>Pseudomonadati</taxon>
        <taxon>Pseudomonadota</taxon>
        <taxon>Gammaproteobacteria</taxon>
        <taxon>Enterobacterales</taxon>
        <taxon>Hafniaceae</taxon>
        <taxon>Enterobacillus</taxon>
    </lineage>
</organism>
<evidence type="ECO:0000256" key="2">
    <source>
        <dbReference type="ARBA" id="ARBA00009477"/>
    </source>
</evidence>
<keyword evidence="10" id="KW-0175">Coiled coil</keyword>
<dbReference type="AlphaFoldDB" id="A0A370QEJ2"/>
<evidence type="ECO:0000256" key="8">
    <source>
        <dbReference type="ARBA" id="ARBA00023136"/>
    </source>
</evidence>
<dbReference type="OrthoDB" id="9775513at2"/>
<evidence type="ECO:0000256" key="6">
    <source>
        <dbReference type="ARBA" id="ARBA00022692"/>
    </source>
</evidence>
<evidence type="ECO:0000313" key="13">
    <source>
        <dbReference type="Proteomes" id="UP000254848"/>
    </source>
</evidence>
<evidence type="ECO:0000256" key="5">
    <source>
        <dbReference type="ARBA" id="ARBA00022519"/>
    </source>
</evidence>
<evidence type="ECO:0000256" key="3">
    <source>
        <dbReference type="ARBA" id="ARBA00022448"/>
    </source>
</evidence>
<dbReference type="InterPro" id="IPR050739">
    <property type="entry name" value="MFP"/>
</dbReference>
<keyword evidence="8 9" id="KW-0472">Membrane</keyword>
<dbReference type="Pfam" id="PF26002">
    <property type="entry name" value="Beta-barrel_AprE"/>
    <property type="match status" value="1"/>
</dbReference>
<feature type="domain" description="AprE-like beta-barrel" evidence="11">
    <location>
        <begin position="293"/>
        <end position="388"/>
    </location>
</feature>
<dbReference type="InterPro" id="IPR058982">
    <property type="entry name" value="Beta-barrel_AprE"/>
</dbReference>
<evidence type="ECO:0000256" key="1">
    <source>
        <dbReference type="ARBA" id="ARBA00004377"/>
    </source>
</evidence>
<evidence type="ECO:0000256" key="7">
    <source>
        <dbReference type="ARBA" id="ARBA00022989"/>
    </source>
</evidence>
<keyword evidence="7 9" id="KW-1133">Transmembrane helix</keyword>
<name>A0A370QEJ2_9GAMM</name>
<sequence>MLKLPGKRPAQVTSEESAYLRDMHAALLAQSTPGATFVLYGVLAILLIAGTWAYLAKVEEITRGQGKVIPYAHEQVIQSLDTGVLQTLLVRAGEHVSRGQPLLKMDDTRSRASYGESNSRALALKATIARLRAEIFATPLTFPADVLALPSLVADETRAYQADIKMQQMAVAGLKKNLALAQRELGLAAPLVKKGLMSEVELLRNQRQVSELQLQLDERLNQFHADANAQLLRAESELAQVQETLVLLQDAITKSTLYAPVNGIVKNIRTTTLGAVIQSGANIMEIVPVEDGLLIETKVKPSDVAFIHPGLPATIKISAYDYSIYGGLQGEVTLVSPSTLEEEKNQAKPDDQFYYRVIIKTTADSLSAGGKVYPVIPGMVATVDIKTGEKRISDFLLKPILKSREAFRER</sequence>
<keyword evidence="3 9" id="KW-0813">Transport</keyword>
<dbReference type="Gene3D" id="2.40.30.170">
    <property type="match status" value="1"/>
</dbReference>
<evidence type="ECO:0000256" key="10">
    <source>
        <dbReference type="SAM" id="Coils"/>
    </source>
</evidence>
<comment type="subcellular location">
    <subcellularLocation>
        <location evidence="1 9">Cell inner membrane</location>
        <topology evidence="1 9">Single-pass membrane protein</topology>
    </subcellularLocation>
</comment>
<dbReference type="GO" id="GO:0005886">
    <property type="term" value="C:plasma membrane"/>
    <property type="evidence" value="ECO:0007669"/>
    <property type="project" value="UniProtKB-SubCell"/>
</dbReference>
<proteinExistence type="inferred from homology"/>
<gene>
    <name evidence="12" type="ORF">C8D90_11062</name>
</gene>
<dbReference type="NCBIfam" id="TIGR01843">
    <property type="entry name" value="type_I_hlyD"/>
    <property type="match status" value="1"/>
</dbReference>
<reference evidence="12 13" key="1">
    <citation type="submission" date="2018-07" db="EMBL/GenBank/DDBJ databases">
        <title>Genomic Encyclopedia of Type Strains, Phase IV (KMG-IV): sequencing the most valuable type-strain genomes for metagenomic binning, comparative biology and taxonomic classification.</title>
        <authorList>
            <person name="Goeker M."/>
        </authorList>
    </citation>
    <scope>NUCLEOTIDE SEQUENCE [LARGE SCALE GENOMIC DNA]</scope>
    <source>
        <strain evidence="12 13">DSM 103736</strain>
    </source>
</reference>
<evidence type="ECO:0000256" key="4">
    <source>
        <dbReference type="ARBA" id="ARBA00022475"/>
    </source>
</evidence>
<dbReference type="PANTHER" id="PTHR30386">
    <property type="entry name" value="MEMBRANE FUSION SUBUNIT OF EMRAB-TOLC MULTIDRUG EFFLUX PUMP"/>
    <property type="match status" value="1"/>
</dbReference>
<keyword evidence="6 9" id="KW-0812">Transmembrane</keyword>
<dbReference type="InterPro" id="IPR010129">
    <property type="entry name" value="T1SS_HlyD"/>
</dbReference>
<evidence type="ECO:0000313" key="12">
    <source>
        <dbReference type="EMBL" id="RDK86788.1"/>
    </source>
</evidence>
<accession>A0A370QEJ2</accession>